<dbReference type="Pfam" id="PF00899">
    <property type="entry name" value="ThiF"/>
    <property type="match status" value="1"/>
</dbReference>
<dbReference type="PIRSF" id="PIRSF039099">
    <property type="entry name" value="APP-BP1"/>
    <property type="match status" value="1"/>
</dbReference>
<dbReference type="FunFam" id="3.40.50.720:FF:000475">
    <property type="entry name" value="NEDD8-activating enzyme E1 regulatory subunit"/>
    <property type="match status" value="1"/>
</dbReference>
<dbReference type="PANTHER" id="PTHR10953">
    <property type="entry name" value="UBIQUITIN-ACTIVATING ENZYME E1"/>
    <property type="match status" value="1"/>
</dbReference>
<reference evidence="9" key="1">
    <citation type="submission" date="2011-08" db="EMBL/GenBank/DDBJ databases">
        <authorList>
            <person name="Rombauts S."/>
        </authorList>
    </citation>
    <scope>NUCLEOTIDE SEQUENCE</scope>
    <source>
        <strain evidence="9">London</strain>
    </source>
</reference>
<comment type="pathway">
    <text evidence="1 5">Protein modification; protein neddylation.</text>
</comment>
<dbReference type="EnsemblMetazoa" id="tetur04g08230.1">
    <property type="protein sequence ID" value="tetur04g08230.1"/>
    <property type="gene ID" value="tetur04g08230"/>
</dbReference>
<dbReference type="eggNOG" id="KOG2016">
    <property type="taxonomic scope" value="Eukaryota"/>
</dbReference>
<comment type="similarity">
    <text evidence="2 5">Belongs to the ubiquitin-activating E1 family. ULA1 subfamily.</text>
</comment>
<gene>
    <name evidence="8" type="primary">107360053</name>
</gene>
<evidence type="ECO:0000256" key="4">
    <source>
        <dbReference type="ARBA" id="ARBA00022786"/>
    </source>
</evidence>
<keyword evidence="4 5" id="KW-0833">Ubl conjugation pathway</keyword>
<evidence type="ECO:0000256" key="1">
    <source>
        <dbReference type="ARBA" id="ARBA00005032"/>
    </source>
</evidence>
<dbReference type="Proteomes" id="UP000015104">
    <property type="component" value="Unassembled WGS sequence"/>
</dbReference>
<dbReference type="InterPro" id="IPR035985">
    <property type="entry name" value="Ubiquitin-activating_enz"/>
</dbReference>
<name>T1K3D1_TETUR</name>
<evidence type="ECO:0000256" key="3">
    <source>
        <dbReference type="ARBA" id="ARBA00015407"/>
    </source>
</evidence>
<reference evidence="8" key="2">
    <citation type="submission" date="2015-06" db="UniProtKB">
        <authorList>
            <consortium name="EnsemblMetazoa"/>
        </authorList>
    </citation>
    <scope>IDENTIFICATION</scope>
</reference>
<evidence type="ECO:0000256" key="6">
    <source>
        <dbReference type="SAM" id="MobiDB-lite"/>
    </source>
</evidence>
<dbReference type="GO" id="GO:0005737">
    <property type="term" value="C:cytoplasm"/>
    <property type="evidence" value="ECO:0007669"/>
    <property type="project" value="TreeGrafter"/>
</dbReference>
<dbReference type="PANTHER" id="PTHR10953:SF29">
    <property type="entry name" value="NEDD8-ACTIVATING ENZYME E1 REGULATORY SUBUNIT"/>
    <property type="match status" value="1"/>
</dbReference>
<feature type="region of interest" description="Disordered" evidence="6">
    <location>
        <begin position="1"/>
        <end position="27"/>
    </location>
</feature>
<evidence type="ECO:0000313" key="8">
    <source>
        <dbReference type="EnsemblMetazoa" id="tetur04g08230.1"/>
    </source>
</evidence>
<dbReference type="InterPro" id="IPR000594">
    <property type="entry name" value="ThiF_NAD_FAD-bd"/>
</dbReference>
<organism evidence="8 9">
    <name type="scientific">Tetranychus urticae</name>
    <name type="common">Two-spotted spider mite</name>
    <dbReference type="NCBI Taxonomy" id="32264"/>
    <lineage>
        <taxon>Eukaryota</taxon>
        <taxon>Metazoa</taxon>
        <taxon>Ecdysozoa</taxon>
        <taxon>Arthropoda</taxon>
        <taxon>Chelicerata</taxon>
        <taxon>Arachnida</taxon>
        <taxon>Acari</taxon>
        <taxon>Acariformes</taxon>
        <taxon>Trombidiformes</taxon>
        <taxon>Prostigmata</taxon>
        <taxon>Eleutherengona</taxon>
        <taxon>Raphignathae</taxon>
        <taxon>Tetranychoidea</taxon>
        <taxon>Tetranychidae</taxon>
        <taxon>Tetranychus</taxon>
    </lineage>
</organism>
<sequence length="589" mass="66838">MNRLGDLISYQKSPKSPSSPANNYENEKNRKYDRQLRIWGDTGQYLIEGSSVCLINANATGTEILKNLVLAGIGSFTIIDGSKVSTEDDNNFFCDPSTSLGKSRASVSSQMLLELNPDVSGDYIEESVETLLESNPSLFKNFTTVIAANVHNEKTLIKLSEITWEYNIPLILAYSIGFVGLIRIQVREHPVIEAHPDNTLEDLRLDRPFKELKEYLESFKDFETYSRSEVAQIPFVVIIYKFLKEWQKAGGKSPNCIPTTFKEKEEIRKLIRECMAKIRNNVRKKIEADTTEIVIEGEIELDNFEEAIRSVNTVLLPSNKIPSDTLYLLNDISVEKVMEGMVENSNFWLLVRALKLFLNEKSDGCLPVRGSLPDMTADTTNYVKLQQIYQTKAKEDAETLYSCLTSVCSSLGKSMDTISEEQVKTFCRNTHFLKIIRTSPIWSEYGSNQDDKISIKTATKLRELVNCADFDGDESDDLIFYLMFRSISRFFTLYNRYPGYCDDLVESDISTLKSCFKDIINDLGCANLSKDDFIHEMSRYGGAELHSISAFISGCAAQEAVKFITKQFVPLNSILIYNSMSSRTSTYQW</sequence>
<accession>T1K3D1</accession>
<dbReference type="AlphaFoldDB" id="T1K3D1"/>
<dbReference type="STRING" id="32264.T1K3D1"/>
<dbReference type="InterPro" id="IPR045886">
    <property type="entry name" value="ThiF/MoeB/HesA"/>
</dbReference>
<dbReference type="EMBL" id="CAEY01001378">
    <property type="status" value="NOT_ANNOTATED_CDS"/>
    <property type="molecule type" value="Genomic_DNA"/>
</dbReference>
<dbReference type="GO" id="GO:0045116">
    <property type="term" value="P:protein neddylation"/>
    <property type="evidence" value="ECO:0007669"/>
    <property type="project" value="UniProtKB-UniRule"/>
</dbReference>
<dbReference type="GO" id="GO:0019781">
    <property type="term" value="F:NEDD8 activating enzyme activity"/>
    <property type="evidence" value="ECO:0007669"/>
    <property type="project" value="UniProtKB-UniRule"/>
</dbReference>
<dbReference type="OMA" id="KLITHQY"/>
<evidence type="ECO:0000256" key="2">
    <source>
        <dbReference type="ARBA" id="ARBA00006868"/>
    </source>
</evidence>
<protein>
    <recommendedName>
        <fullName evidence="3 5">NEDD8-activating enzyme E1 regulatory subunit</fullName>
    </recommendedName>
</protein>
<feature type="domain" description="THIF-type NAD/FAD binding fold" evidence="7">
    <location>
        <begin position="32"/>
        <end position="584"/>
    </location>
</feature>
<dbReference type="SUPFAM" id="SSF69572">
    <property type="entry name" value="Activating enzymes of the ubiquitin-like proteins"/>
    <property type="match status" value="1"/>
</dbReference>
<dbReference type="Gene3D" id="3.40.50.720">
    <property type="entry name" value="NAD(P)-binding Rossmann-like Domain"/>
    <property type="match status" value="2"/>
</dbReference>
<evidence type="ECO:0000313" key="9">
    <source>
        <dbReference type="Proteomes" id="UP000015104"/>
    </source>
</evidence>
<proteinExistence type="inferred from homology"/>
<dbReference type="HOGENOM" id="CLU_019618_2_1_1"/>
<dbReference type="OrthoDB" id="1708823at2759"/>
<evidence type="ECO:0000256" key="5">
    <source>
        <dbReference type="PIRNR" id="PIRNR039099"/>
    </source>
</evidence>
<dbReference type="UniPathway" id="UPA00885"/>
<dbReference type="KEGG" id="tut:107360053"/>
<dbReference type="InterPro" id="IPR030667">
    <property type="entry name" value="APP-BP1"/>
</dbReference>
<evidence type="ECO:0000259" key="7">
    <source>
        <dbReference type="Pfam" id="PF00899"/>
    </source>
</evidence>
<keyword evidence="9" id="KW-1185">Reference proteome</keyword>